<dbReference type="InterPro" id="IPR036396">
    <property type="entry name" value="Cyt_P450_sf"/>
</dbReference>
<dbReference type="InterPro" id="IPR002401">
    <property type="entry name" value="Cyt_P450_E_grp-I"/>
</dbReference>
<evidence type="ECO:0000256" key="5">
    <source>
        <dbReference type="ARBA" id="ARBA00022692"/>
    </source>
</evidence>
<comment type="similarity">
    <text evidence="3 13">Belongs to the cytochrome P450 family.</text>
</comment>
<reference evidence="14" key="1">
    <citation type="submission" date="2021-03" db="EMBL/GenBank/DDBJ databases">
        <authorList>
            <person name="Tagirdzhanova G."/>
        </authorList>
    </citation>
    <scope>NUCLEOTIDE SEQUENCE</scope>
</reference>
<dbReference type="PROSITE" id="PS00086">
    <property type="entry name" value="CYTOCHROME_P450"/>
    <property type="match status" value="1"/>
</dbReference>
<evidence type="ECO:0000256" key="3">
    <source>
        <dbReference type="ARBA" id="ARBA00010617"/>
    </source>
</evidence>
<evidence type="ECO:0000313" key="14">
    <source>
        <dbReference type="EMBL" id="CAF9938507.1"/>
    </source>
</evidence>
<keyword evidence="7" id="KW-1133">Transmembrane helix</keyword>
<evidence type="ECO:0000313" key="15">
    <source>
        <dbReference type="Proteomes" id="UP000664534"/>
    </source>
</evidence>
<sequence length="529" mass="59307">MLKLNVCLAVGTCAYLLAVGLYRLTLHPLAKHPGPLLGRLTDWYSVYQAWKGDRHLDFVRLHEKYGTFVRFGPNRISVNSNEGLKEIYGMKCNTRKASYYNTFAHVFKGDSSNTIVDPVKHGRKKRVLTQALSENSIRAMEEHILINVRRFCDLMGDTPKLRDDVKREIRAEGIEGNGWSCPKNMTRWAGFLTFDIMGDICFSHSFEMLQKEDNRFILDLLPKGVQGMNIVAHMQGLLKLHLDKILFFRLGRDMQKYQDFSQTQTDTRISKGSDVSIRDVFSFLVDAKDPETGSGFEMPELIGEASLLITGGSDTTATAITSTIFYLLHNPTANTKLTHEILTLFPNLESIRGGPHLSRARYLRACIDEAMRISPGVPGLLPREVQPGGLSIAGQYFPAGTDIGVPHYVIHHNEAYYADSFAYKPERWIIDLENGVSAESVALAQSAFCPFSIGPRGCIGKSLAMKEIMVVVARLLYLYEMRISEGSCLGEGAEGLGEGRRRKGELQMRDLFVGKADGPMVELRRRERA</sequence>
<accession>A0A8H3PDE1</accession>
<dbReference type="InterPro" id="IPR017972">
    <property type="entry name" value="Cyt_P450_CS"/>
</dbReference>
<dbReference type="SUPFAM" id="SSF48264">
    <property type="entry name" value="Cytochrome P450"/>
    <property type="match status" value="1"/>
</dbReference>
<dbReference type="InterPro" id="IPR001128">
    <property type="entry name" value="Cyt_P450"/>
</dbReference>
<dbReference type="GO" id="GO:0005506">
    <property type="term" value="F:iron ion binding"/>
    <property type="evidence" value="ECO:0007669"/>
    <property type="project" value="InterPro"/>
</dbReference>
<dbReference type="Gene3D" id="1.10.630.10">
    <property type="entry name" value="Cytochrome P450"/>
    <property type="match status" value="1"/>
</dbReference>
<dbReference type="PANTHER" id="PTHR24305:SF237">
    <property type="entry name" value="CYTOCHROME P450 MONOOXYGENASE ATNE-RELATED"/>
    <property type="match status" value="1"/>
</dbReference>
<keyword evidence="15" id="KW-1185">Reference proteome</keyword>
<dbReference type="Proteomes" id="UP000664534">
    <property type="component" value="Unassembled WGS sequence"/>
</dbReference>
<keyword evidence="5" id="KW-0812">Transmembrane</keyword>
<evidence type="ECO:0008006" key="16">
    <source>
        <dbReference type="Google" id="ProtNLM"/>
    </source>
</evidence>
<evidence type="ECO:0000256" key="1">
    <source>
        <dbReference type="ARBA" id="ARBA00001971"/>
    </source>
</evidence>
<dbReference type="OrthoDB" id="1470350at2759"/>
<dbReference type="GO" id="GO:0004497">
    <property type="term" value="F:monooxygenase activity"/>
    <property type="evidence" value="ECO:0007669"/>
    <property type="project" value="UniProtKB-KW"/>
</dbReference>
<comment type="cofactor">
    <cofactor evidence="1 12">
        <name>heme</name>
        <dbReference type="ChEBI" id="CHEBI:30413"/>
    </cofactor>
</comment>
<dbReference type="PRINTS" id="PR00463">
    <property type="entry name" value="EP450I"/>
</dbReference>
<protein>
    <recommendedName>
        <fullName evidence="16">Cytochrome P450</fullName>
    </recommendedName>
</protein>
<name>A0A8H3PDE1_9LECA</name>
<evidence type="ECO:0000256" key="12">
    <source>
        <dbReference type="PIRSR" id="PIRSR602401-1"/>
    </source>
</evidence>
<dbReference type="FunFam" id="1.10.630.10:FF:000063">
    <property type="entry name" value="Cytochrome P450 monooxygenase"/>
    <property type="match status" value="1"/>
</dbReference>
<keyword evidence="10 13" id="KW-0503">Monooxygenase</keyword>
<keyword evidence="6 12" id="KW-0479">Metal-binding</keyword>
<dbReference type="GO" id="GO:0016020">
    <property type="term" value="C:membrane"/>
    <property type="evidence" value="ECO:0007669"/>
    <property type="project" value="UniProtKB-SubCell"/>
</dbReference>
<evidence type="ECO:0000256" key="6">
    <source>
        <dbReference type="ARBA" id="ARBA00022723"/>
    </source>
</evidence>
<keyword evidence="9 12" id="KW-0408">Iron</keyword>
<dbReference type="EMBL" id="CAJPDT010000109">
    <property type="protein sequence ID" value="CAF9938507.1"/>
    <property type="molecule type" value="Genomic_DNA"/>
</dbReference>
<comment type="caution">
    <text evidence="14">The sequence shown here is derived from an EMBL/GenBank/DDBJ whole genome shotgun (WGS) entry which is preliminary data.</text>
</comment>
<dbReference type="PANTHER" id="PTHR24305">
    <property type="entry name" value="CYTOCHROME P450"/>
    <property type="match status" value="1"/>
</dbReference>
<gene>
    <name evidence="14" type="ORF">IMSHALPRED_000824</name>
</gene>
<keyword evidence="8 13" id="KW-0560">Oxidoreductase</keyword>
<evidence type="ECO:0000256" key="8">
    <source>
        <dbReference type="ARBA" id="ARBA00023002"/>
    </source>
</evidence>
<evidence type="ECO:0000256" key="7">
    <source>
        <dbReference type="ARBA" id="ARBA00022989"/>
    </source>
</evidence>
<dbReference type="CDD" id="cd11061">
    <property type="entry name" value="CYP67-like"/>
    <property type="match status" value="1"/>
</dbReference>
<proteinExistence type="inferred from homology"/>
<dbReference type="Pfam" id="PF00067">
    <property type="entry name" value="p450"/>
    <property type="match status" value="1"/>
</dbReference>
<evidence type="ECO:0000256" key="10">
    <source>
        <dbReference type="ARBA" id="ARBA00023033"/>
    </source>
</evidence>
<dbReference type="AlphaFoldDB" id="A0A8H3PDE1"/>
<evidence type="ECO:0000256" key="13">
    <source>
        <dbReference type="RuleBase" id="RU000461"/>
    </source>
</evidence>
<organism evidence="14 15">
    <name type="scientific">Imshaugia aleurites</name>
    <dbReference type="NCBI Taxonomy" id="172621"/>
    <lineage>
        <taxon>Eukaryota</taxon>
        <taxon>Fungi</taxon>
        <taxon>Dikarya</taxon>
        <taxon>Ascomycota</taxon>
        <taxon>Pezizomycotina</taxon>
        <taxon>Lecanoromycetes</taxon>
        <taxon>OSLEUM clade</taxon>
        <taxon>Lecanoromycetidae</taxon>
        <taxon>Lecanorales</taxon>
        <taxon>Lecanorineae</taxon>
        <taxon>Parmeliaceae</taxon>
        <taxon>Imshaugia</taxon>
    </lineage>
</organism>
<comment type="subcellular location">
    <subcellularLocation>
        <location evidence="2">Membrane</location>
    </subcellularLocation>
</comment>
<keyword evidence="4 12" id="KW-0349">Heme</keyword>
<dbReference type="GO" id="GO:0020037">
    <property type="term" value="F:heme binding"/>
    <property type="evidence" value="ECO:0007669"/>
    <property type="project" value="InterPro"/>
</dbReference>
<evidence type="ECO:0000256" key="2">
    <source>
        <dbReference type="ARBA" id="ARBA00004370"/>
    </source>
</evidence>
<dbReference type="GO" id="GO:1902181">
    <property type="term" value="P:verruculogen biosynthetic process"/>
    <property type="evidence" value="ECO:0007669"/>
    <property type="project" value="UniProtKB-ARBA"/>
</dbReference>
<evidence type="ECO:0000256" key="9">
    <source>
        <dbReference type="ARBA" id="ARBA00023004"/>
    </source>
</evidence>
<dbReference type="PRINTS" id="PR00385">
    <property type="entry name" value="P450"/>
</dbReference>
<evidence type="ECO:0000256" key="11">
    <source>
        <dbReference type="ARBA" id="ARBA00023136"/>
    </source>
</evidence>
<feature type="binding site" description="axial binding residue" evidence="12">
    <location>
        <position position="458"/>
    </location>
    <ligand>
        <name>heme</name>
        <dbReference type="ChEBI" id="CHEBI:30413"/>
    </ligand>
    <ligandPart>
        <name>Fe</name>
        <dbReference type="ChEBI" id="CHEBI:18248"/>
    </ligandPart>
</feature>
<dbReference type="InterPro" id="IPR050121">
    <property type="entry name" value="Cytochrome_P450_monoxygenase"/>
</dbReference>
<keyword evidence="11" id="KW-0472">Membrane</keyword>
<dbReference type="GO" id="GO:0016705">
    <property type="term" value="F:oxidoreductase activity, acting on paired donors, with incorporation or reduction of molecular oxygen"/>
    <property type="evidence" value="ECO:0007669"/>
    <property type="project" value="InterPro"/>
</dbReference>
<evidence type="ECO:0000256" key="4">
    <source>
        <dbReference type="ARBA" id="ARBA00022617"/>
    </source>
</evidence>